<feature type="transmembrane region" description="Helical" evidence="11">
    <location>
        <begin position="199"/>
        <end position="222"/>
    </location>
</feature>
<proteinExistence type="inferred from homology"/>
<dbReference type="Pfam" id="PF01554">
    <property type="entry name" value="MatE"/>
    <property type="match status" value="2"/>
</dbReference>
<organism evidence="13 14">
    <name type="scientific">Malus baccata</name>
    <name type="common">Siberian crab apple</name>
    <name type="synonym">Pyrus baccata</name>
    <dbReference type="NCBI Taxonomy" id="106549"/>
    <lineage>
        <taxon>Eukaryota</taxon>
        <taxon>Viridiplantae</taxon>
        <taxon>Streptophyta</taxon>
        <taxon>Embryophyta</taxon>
        <taxon>Tracheophyta</taxon>
        <taxon>Spermatophyta</taxon>
        <taxon>Magnoliopsida</taxon>
        <taxon>eudicotyledons</taxon>
        <taxon>Gunneridae</taxon>
        <taxon>Pentapetalae</taxon>
        <taxon>rosids</taxon>
        <taxon>fabids</taxon>
        <taxon>Rosales</taxon>
        <taxon>Rosaceae</taxon>
        <taxon>Amygdaloideae</taxon>
        <taxon>Maleae</taxon>
        <taxon>Malus</taxon>
    </lineage>
</organism>
<feature type="transmembrane region" description="Helical" evidence="11">
    <location>
        <begin position="312"/>
        <end position="333"/>
    </location>
</feature>
<dbReference type="NCBIfam" id="TIGR00797">
    <property type="entry name" value="matE"/>
    <property type="match status" value="1"/>
</dbReference>
<feature type="transmembrane region" description="Helical" evidence="11">
    <location>
        <begin position="455"/>
        <end position="476"/>
    </location>
</feature>
<dbReference type="SMART" id="SM01019">
    <property type="entry name" value="B3"/>
    <property type="match status" value="3"/>
</dbReference>
<evidence type="ECO:0000256" key="10">
    <source>
        <dbReference type="ARBA" id="ARBA00023242"/>
    </source>
</evidence>
<comment type="caution">
    <text evidence="13">The sequence shown here is derived from an EMBL/GenBank/DDBJ whole genome shotgun (WGS) entry which is preliminary data.</text>
</comment>
<dbReference type="PANTHER" id="PTHR11206">
    <property type="entry name" value="MULTIDRUG RESISTANCE PROTEIN"/>
    <property type="match status" value="1"/>
</dbReference>
<keyword evidence="9" id="KW-0804">Transcription</keyword>
<evidence type="ECO:0000259" key="12">
    <source>
        <dbReference type="PROSITE" id="PS50863"/>
    </source>
</evidence>
<keyword evidence="10" id="KW-0539">Nucleus</keyword>
<feature type="transmembrane region" description="Helical" evidence="11">
    <location>
        <begin position="353"/>
        <end position="373"/>
    </location>
</feature>
<dbReference type="PROSITE" id="PS50863">
    <property type="entry name" value="B3"/>
    <property type="match status" value="3"/>
</dbReference>
<dbReference type="CDD" id="cd13132">
    <property type="entry name" value="MATE_eukaryotic"/>
    <property type="match status" value="1"/>
</dbReference>
<evidence type="ECO:0000256" key="6">
    <source>
        <dbReference type="ARBA" id="ARBA00023015"/>
    </source>
</evidence>
<dbReference type="GO" id="GO:1990961">
    <property type="term" value="P:xenobiotic detoxification by transmembrane export across the plasma membrane"/>
    <property type="evidence" value="ECO:0007669"/>
    <property type="project" value="InterPro"/>
</dbReference>
<dbReference type="CDD" id="cd10017">
    <property type="entry name" value="B3_DNA"/>
    <property type="match status" value="3"/>
</dbReference>
<dbReference type="GO" id="GO:0003677">
    <property type="term" value="F:DNA binding"/>
    <property type="evidence" value="ECO:0007669"/>
    <property type="project" value="UniProtKB-KW"/>
</dbReference>
<keyword evidence="4 11" id="KW-0812">Transmembrane</keyword>
<dbReference type="InterPro" id="IPR002528">
    <property type="entry name" value="MATE_fam"/>
</dbReference>
<feature type="transmembrane region" description="Helical" evidence="11">
    <location>
        <begin position="173"/>
        <end position="192"/>
    </location>
</feature>
<feature type="transmembrane region" description="Helical" evidence="11">
    <location>
        <begin position="234"/>
        <end position="253"/>
    </location>
</feature>
<comment type="subcellular location">
    <subcellularLocation>
        <location evidence="2">Membrane</location>
        <topology evidence="2">Multi-pass membrane protein</topology>
    </subcellularLocation>
    <subcellularLocation>
        <location evidence="1">Nucleus</location>
    </subcellularLocation>
</comment>
<feature type="domain" description="TF-B3" evidence="12">
    <location>
        <begin position="913"/>
        <end position="1010"/>
    </location>
</feature>
<keyword evidence="5 11" id="KW-1133">Transmembrane helix</keyword>
<dbReference type="STRING" id="106549.A0A540KX82"/>
<feature type="transmembrane region" description="Helical" evidence="11">
    <location>
        <begin position="129"/>
        <end position="153"/>
    </location>
</feature>
<evidence type="ECO:0000313" key="14">
    <source>
        <dbReference type="Proteomes" id="UP000315295"/>
    </source>
</evidence>
<dbReference type="Gene3D" id="2.40.330.10">
    <property type="entry name" value="DNA-binding pseudobarrel domain"/>
    <property type="match status" value="3"/>
</dbReference>
<evidence type="ECO:0000256" key="3">
    <source>
        <dbReference type="ARBA" id="ARBA00010199"/>
    </source>
</evidence>
<dbReference type="EMBL" id="VIEB01000896">
    <property type="protein sequence ID" value="TQD78699.1"/>
    <property type="molecule type" value="Genomic_DNA"/>
</dbReference>
<feature type="transmembrane region" description="Helical" evidence="11">
    <location>
        <begin position="63"/>
        <end position="84"/>
    </location>
</feature>
<accession>A0A540KX82</accession>
<dbReference type="InterPro" id="IPR045069">
    <property type="entry name" value="MATE_euk"/>
</dbReference>
<keyword evidence="8 11" id="KW-0472">Membrane</keyword>
<evidence type="ECO:0000256" key="8">
    <source>
        <dbReference type="ARBA" id="ARBA00023136"/>
    </source>
</evidence>
<dbReference type="AlphaFoldDB" id="A0A540KX82"/>
<protein>
    <recommendedName>
        <fullName evidence="11">Protein DETOXIFICATION</fullName>
    </recommendedName>
    <alternativeName>
        <fullName evidence="11">Multidrug and toxic compound extrusion protein</fullName>
    </alternativeName>
</protein>
<evidence type="ECO:0000256" key="7">
    <source>
        <dbReference type="ARBA" id="ARBA00023125"/>
    </source>
</evidence>
<keyword evidence="6" id="KW-0805">Transcription regulation</keyword>
<reference evidence="13 14" key="1">
    <citation type="journal article" date="2019" name="G3 (Bethesda)">
        <title>Sequencing of a Wild Apple (Malus baccata) Genome Unravels the Differences Between Cultivated and Wild Apple Species Regarding Disease Resistance and Cold Tolerance.</title>
        <authorList>
            <person name="Chen X."/>
        </authorList>
    </citation>
    <scope>NUCLEOTIDE SEQUENCE [LARGE SCALE GENOMIC DNA]</scope>
    <source>
        <strain evidence="14">cv. Shandingzi</strain>
        <tissue evidence="13">Leaves</tissue>
    </source>
</reference>
<feature type="domain" description="TF-B3" evidence="12">
    <location>
        <begin position="736"/>
        <end position="829"/>
    </location>
</feature>
<name>A0A540KX82_MALBA</name>
<feature type="domain" description="TF-B3" evidence="12">
    <location>
        <begin position="484"/>
        <end position="577"/>
    </location>
</feature>
<evidence type="ECO:0000256" key="11">
    <source>
        <dbReference type="RuleBase" id="RU004914"/>
    </source>
</evidence>
<dbReference type="Pfam" id="PF02362">
    <property type="entry name" value="B3"/>
    <property type="match status" value="3"/>
</dbReference>
<dbReference type="InterPro" id="IPR015300">
    <property type="entry name" value="DNA-bd_pseudobarrel_sf"/>
</dbReference>
<comment type="similarity">
    <text evidence="3 11">Belongs to the multi antimicrobial extrusion (MATE) (TC 2.A.66.1) family.</text>
</comment>
<dbReference type="InterPro" id="IPR003340">
    <property type="entry name" value="B3_DNA-bd"/>
</dbReference>
<dbReference type="GO" id="GO:0016020">
    <property type="term" value="C:membrane"/>
    <property type="evidence" value="ECO:0007669"/>
    <property type="project" value="UniProtKB-SubCell"/>
</dbReference>
<evidence type="ECO:0000256" key="9">
    <source>
        <dbReference type="ARBA" id="ARBA00023163"/>
    </source>
</evidence>
<evidence type="ECO:0000256" key="2">
    <source>
        <dbReference type="ARBA" id="ARBA00004141"/>
    </source>
</evidence>
<keyword evidence="7" id="KW-0238">DNA-binding</keyword>
<evidence type="ECO:0000313" key="13">
    <source>
        <dbReference type="EMBL" id="TQD78699.1"/>
    </source>
</evidence>
<evidence type="ECO:0000256" key="5">
    <source>
        <dbReference type="ARBA" id="ARBA00022989"/>
    </source>
</evidence>
<dbReference type="SUPFAM" id="SSF101936">
    <property type="entry name" value="DNA-binding pseudobarrel domain"/>
    <property type="match status" value="3"/>
</dbReference>
<keyword evidence="14" id="KW-1185">Reference proteome</keyword>
<dbReference type="GO" id="GO:0005634">
    <property type="term" value="C:nucleus"/>
    <property type="evidence" value="ECO:0007669"/>
    <property type="project" value="UniProtKB-SubCell"/>
</dbReference>
<dbReference type="GO" id="GO:0015297">
    <property type="term" value="F:antiporter activity"/>
    <property type="evidence" value="ECO:0007669"/>
    <property type="project" value="InterPro"/>
</dbReference>
<evidence type="ECO:0000256" key="1">
    <source>
        <dbReference type="ARBA" id="ARBA00004123"/>
    </source>
</evidence>
<dbReference type="GO" id="GO:0042910">
    <property type="term" value="F:xenobiotic transmembrane transporter activity"/>
    <property type="evidence" value="ECO:0007669"/>
    <property type="project" value="InterPro"/>
</dbReference>
<feature type="transmembrane region" description="Helical" evidence="11">
    <location>
        <begin position="425"/>
        <end position="449"/>
    </location>
</feature>
<feature type="transmembrane region" description="Helical" evidence="11">
    <location>
        <begin position="274"/>
        <end position="292"/>
    </location>
</feature>
<gene>
    <name evidence="13" type="ORF">C1H46_035750</name>
</gene>
<dbReference type="Proteomes" id="UP000315295">
    <property type="component" value="Unassembled WGS sequence"/>
</dbReference>
<evidence type="ECO:0000256" key="4">
    <source>
        <dbReference type="ARBA" id="ARBA00022692"/>
    </source>
</evidence>
<sequence>MLASSGGLERSENTEMLLVEAGGGGGGGDRDQEGAKKLPRWWWKKVLDVEEAKKQVMFSLPMVFTNLFYYLITLVSVMFAGHLGDLELAGATLANSWAIVTGFAFMVGLSGALETLCGQGFGAKLYKMLGIYLQASCIISFFFCFIISIIWFYTEPILILLYQDPQISKSAAVFMKFLIPGLFAYGFLQNILRFIQTQFVVLPLLFSLVPVVIHVGIAYGLVHWTALGYKGAPLAASISLWISVLALAMYVVCSKKFEHTWQGFSLESFHYVVYDLKLALPSALMVCLEEWAFEILVLMGGLMPNSKETTSLIAMCVNTEAIAYMIMYGLSAAASTRVSNELGAGNPNKAKNAVAVTFKLSLLLSFAIVLALALGHNTWTHFFSDSHIIADQFASMVPLLTISIVVDSVQGVLSGVARGCGWQHLTVYVNLATFYLIGMTISSLLGFKFKLHAKGLWIGLICGLSCQAGTLLFLTLRTKWSVLDLPDLSDVEENEKAVLRIPPKFVKNFNGWSPCKCVLRGPSGLRRTVELEERKNGLFFNGGWQYFVKDHHLENGDLLVFKYDGESKFKVAIYDTTACEKDVEIADSWRIRSSVPLFNNGHARVKEEIVELETENYNENCENKVFISGRKKWNHLISGKIPSHDQREATSTQSVLFKSKNSCFIAIFNNPRRYRATIPRKLAVAEDVLNKKSIMIQDSTGRSWLVKLSVRGKGSQERKIPKVGMARKLVKHSQKKQSFYTILLGDFSRHLRIPPKFVKNFKGRSLCKCVLRGPNGLRRTVELEGRKNGLFFDDGWQYFVKDHHLEKGDFLVFKYDGKSKFKVAIYDTTACEKDVEIADSWRIGSSIPLFNNGQARVKEEINELQTDNYNENCENKVFNSGRRNCNHVISRKRPAHDDREATSNESVVFKSKNLCFKAIFNNPRQYRAIIPKKLAIAEDLLNKKSIMIHDPTGRSWLVELNVRGKVSQRRVDMTTGLGECCRANRILPGDEVVFEFVKQSLLQIHIRRVGALGGKSVLPEEA</sequence>
<feature type="transmembrane region" description="Helical" evidence="11">
    <location>
        <begin position="96"/>
        <end position="117"/>
    </location>
</feature>